<dbReference type="EMBL" id="VCKX01000608">
    <property type="protein sequence ID" value="TMR09116.1"/>
    <property type="molecule type" value="Genomic_DNA"/>
</dbReference>
<dbReference type="RefSeq" id="WP_138699002.1">
    <property type="nucleotide sequence ID" value="NZ_VCKX01000608.1"/>
</dbReference>
<proteinExistence type="predicted"/>
<name>A0A5S4EZN6_9ACTN</name>
<evidence type="ECO:0000313" key="2">
    <source>
        <dbReference type="Proteomes" id="UP000306628"/>
    </source>
</evidence>
<keyword evidence="2" id="KW-1185">Reference proteome</keyword>
<gene>
    <name evidence="1" type="ORF">ETD85_61705</name>
</gene>
<organism evidence="1 2">
    <name type="scientific">Nonomuraea zeae</name>
    <dbReference type="NCBI Taxonomy" id="1642303"/>
    <lineage>
        <taxon>Bacteria</taxon>
        <taxon>Bacillati</taxon>
        <taxon>Actinomycetota</taxon>
        <taxon>Actinomycetes</taxon>
        <taxon>Streptosporangiales</taxon>
        <taxon>Streptosporangiaceae</taxon>
        <taxon>Nonomuraea</taxon>
    </lineage>
</organism>
<dbReference type="OrthoDB" id="154293at2"/>
<evidence type="ECO:0000313" key="1">
    <source>
        <dbReference type="EMBL" id="TMR09116.1"/>
    </source>
</evidence>
<reference evidence="1 2" key="1">
    <citation type="submission" date="2019-05" db="EMBL/GenBank/DDBJ databases">
        <title>Draft genome sequence of Nonomuraea zeae DSM 100528.</title>
        <authorList>
            <person name="Saricaoglu S."/>
            <person name="Isik K."/>
        </authorList>
    </citation>
    <scope>NUCLEOTIDE SEQUENCE [LARGE SCALE GENOMIC DNA]</scope>
    <source>
        <strain evidence="1 2">DSM 100528</strain>
    </source>
</reference>
<dbReference type="AlphaFoldDB" id="A0A5S4EZN6"/>
<dbReference type="Proteomes" id="UP000306628">
    <property type="component" value="Unassembled WGS sequence"/>
</dbReference>
<comment type="caution">
    <text evidence="1">The sequence shown here is derived from an EMBL/GenBank/DDBJ whole genome shotgun (WGS) entry which is preliminary data.</text>
</comment>
<protein>
    <submittedName>
        <fullName evidence="1">Uncharacterized protein</fullName>
    </submittedName>
</protein>
<sequence>MYKRQFHVSVGAGGMTYEEGSLAGLPAVIEFDAGSMVLTTFGRSNAGTVRGDLAVADRYLNLFFRI</sequence>
<accession>A0A5S4EZN6</accession>